<name>A0A7J7J6W4_BUGNE</name>
<gene>
    <name evidence="4" type="ORF">EB796_020532</name>
</gene>
<evidence type="ECO:0000313" key="4">
    <source>
        <dbReference type="EMBL" id="KAF6021158.1"/>
    </source>
</evidence>
<dbReference type="InterPro" id="IPR027417">
    <property type="entry name" value="P-loop_NTPase"/>
</dbReference>
<dbReference type="PANTHER" id="PTHR24223">
    <property type="entry name" value="ATP-BINDING CASSETTE SUB-FAMILY C"/>
    <property type="match status" value="1"/>
</dbReference>
<dbReference type="SUPFAM" id="SSF52540">
    <property type="entry name" value="P-loop containing nucleoside triphosphate hydrolases"/>
    <property type="match status" value="1"/>
</dbReference>
<keyword evidence="5" id="KW-1185">Reference proteome</keyword>
<evidence type="ECO:0000313" key="5">
    <source>
        <dbReference type="Proteomes" id="UP000593567"/>
    </source>
</evidence>
<proteinExistence type="predicted"/>
<keyword evidence="2" id="KW-0067">ATP-binding</keyword>
<dbReference type="EMBL" id="VXIV02003110">
    <property type="protein sequence ID" value="KAF6021158.1"/>
    <property type="molecule type" value="Genomic_DNA"/>
</dbReference>
<keyword evidence="3" id="KW-0472">Membrane</keyword>
<dbReference type="PANTHER" id="PTHR24223:SF447">
    <property type="entry name" value="MULTIDRUG RESISTANCE-ASSOCIATED PROTEIN 5"/>
    <property type="match status" value="1"/>
</dbReference>
<evidence type="ECO:0000256" key="1">
    <source>
        <dbReference type="ARBA" id="ARBA00022741"/>
    </source>
</evidence>
<dbReference type="GO" id="GO:0005524">
    <property type="term" value="F:ATP binding"/>
    <property type="evidence" value="ECO:0007669"/>
    <property type="project" value="UniProtKB-KW"/>
</dbReference>
<comment type="caution">
    <text evidence="4">The sequence shown here is derived from an EMBL/GenBank/DDBJ whole genome shotgun (WGS) entry which is preliminary data.</text>
</comment>
<keyword evidence="1" id="KW-0547">Nucleotide-binding</keyword>
<dbReference type="OrthoDB" id="6500128at2759"/>
<dbReference type="AlphaFoldDB" id="A0A7J7J6W4"/>
<evidence type="ECO:0000256" key="2">
    <source>
        <dbReference type="ARBA" id="ARBA00022840"/>
    </source>
</evidence>
<protein>
    <recommendedName>
        <fullName evidence="6">ABCC5</fullName>
    </recommendedName>
</protein>
<dbReference type="GO" id="GO:0042626">
    <property type="term" value="F:ATPase-coupled transmembrane transporter activity"/>
    <property type="evidence" value="ECO:0007669"/>
    <property type="project" value="TreeGrafter"/>
</dbReference>
<reference evidence="4" key="1">
    <citation type="submission" date="2020-06" db="EMBL/GenBank/DDBJ databases">
        <title>Draft genome of Bugula neritina, a colonial animal packing powerful symbionts and potential medicines.</title>
        <authorList>
            <person name="Rayko M."/>
        </authorList>
    </citation>
    <scope>NUCLEOTIDE SEQUENCE [LARGE SCALE GENOMIC DNA]</scope>
    <source>
        <strain evidence="4">Kwan_BN1</strain>
    </source>
</reference>
<evidence type="ECO:0000256" key="3">
    <source>
        <dbReference type="SAM" id="Phobius"/>
    </source>
</evidence>
<dbReference type="Proteomes" id="UP000593567">
    <property type="component" value="Unassembled WGS sequence"/>
</dbReference>
<evidence type="ECO:0008006" key="6">
    <source>
        <dbReference type="Google" id="ProtNLM"/>
    </source>
</evidence>
<sequence length="228" mass="25890">MFVLIRYIQVVEACSLSMDLELLPAGDQTEIGERGVNLSGGQKQRVSLARAVYRITKVEIILTVCSDTELVLLDDPLSAVDAHVGQHIFTHCITGLLKNKTVLFVTHQLQFLNKCDYILMMKNGRISEEGTHKELMAKSEEYYSLITFVCRSTKSENDKEIRKLTKEEDIFQEKSSIKVFWDYVKAAGGCGSAMIVAIFILLYSFGMAFVNYWISVWLEADFSVRKLH</sequence>
<feature type="transmembrane region" description="Helical" evidence="3">
    <location>
        <begin position="193"/>
        <end position="214"/>
    </location>
</feature>
<dbReference type="Gene3D" id="3.40.50.300">
    <property type="entry name" value="P-loop containing nucleotide triphosphate hydrolases"/>
    <property type="match status" value="1"/>
</dbReference>
<keyword evidence="3" id="KW-1133">Transmembrane helix</keyword>
<keyword evidence="3" id="KW-0812">Transmembrane</keyword>
<organism evidence="4 5">
    <name type="scientific">Bugula neritina</name>
    <name type="common">Brown bryozoan</name>
    <name type="synonym">Sertularia neritina</name>
    <dbReference type="NCBI Taxonomy" id="10212"/>
    <lineage>
        <taxon>Eukaryota</taxon>
        <taxon>Metazoa</taxon>
        <taxon>Spiralia</taxon>
        <taxon>Lophotrochozoa</taxon>
        <taxon>Bryozoa</taxon>
        <taxon>Gymnolaemata</taxon>
        <taxon>Cheilostomatida</taxon>
        <taxon>Flustrina</taxon>
        <taxon>Buguloidea</taxon>
        <taxon>Bugulidae</taxon>
        <taxon>Bugula</taxon>
    </lineage>
</organism>
<dbReference type="GO" id="GO:0016020">
    <property type="term" value="C:membrane"/>
    <property type="evidence" value="ECO:0007669"/>
    <property type="project" value="TreeGrafter"/>
</dbReference>
<accession>A0A7J7J6W4</accession>
<dbReference type="InterPro" id="IPR050173">
    <property type="entry name" value="ABC_transporter_C-like"/>
</dbReference>